<keyword evidence="2 3" id="KW-0808">Transferase</keyword>
<name>A0A542ZSR3_9ACTN</name>
<evidence type="ECO:0000313" key="5">
    <source>
        <dbReference type="EMBL" id="TQL63357.1"/>
    </source>
</evidence>
<comment type="caution">
    <text evidence="5">The sequence shown here is derived from an EMBL/GenBank/DDBJ whole genome shotgun (WGS) entry which is preliminary data.</text>
</comment>
<keyword evidence="6" id="KW-1185">Reference proteome</keyword>
<dbReference type="Gene3D" id="3.40.1080.10">
    <property type="entry name" value="Glutaconate Coenzyme A-transferase"/>
    <property type="match status" value="2"/>
</dbReference>
<evidence type="ECO:0000256" key="3">
    <source>
        <dbReference type="PIRNR" id="PIRNR000858"/>
    </source>
</evidence>
<evidence type="ECO:0000256" key="4">
    <source>
        <dbReference type="PIRSR" id="PIRSR000858-1"/>
    </source>
</evidence>
<dbReference type="AlphaFoldDB" id="A0A542ZSR3"/>
<dbReference type="Pfam" id="PF01144">
    <property type="entry name" value="CoA_trans"/>
    <property type="match status" value="1"/>
</dbReference>
<feature type="active site" description="5-glutamyl coenzyme A thioester intermediate" evidence="4">
    <location>
        <position position="334"/>
    </location>
</feature>
<dbReference type="InterPro" id="IPR014388">
    <property type="entry name" value="3-oxoacid_CoA-transferase"/>
</dbReference>
<sequence length="489" mass="51803">MTKFISMDEVAGLVPNGATVVGDGMTLMGVADELLECVESSFLATGAPRDLTYVQAAGQSNREIGASRLAHKGLVKRVVGSHWGLTPKLGELLGADEAECVCLPQGQLSTLYRTIAAGRPGQLSTVGLGTFVDPRVDGGRFNASAKTNIPVDEYVDVVELDGQECLRYKPMHFDVAFIRGAVIDELGNLTHREEVSGLDALAIAQAVHNCGGIVIAQVKEIVEPGAIRARDVTVPSVLVDYAAVTSDPELHHRQTHSFPRFNDDLLSGFVSPDNVGKAFEAQEMAEERISIGMNGVRLVEPGDVINVGTGIPADTVGRALHRAGLLDQVHLTVESGTYGGIPLGVVDFGAAIKPQAIIGHPQQMDFYNGGGVNITFMGAGQVDRKGDVNVSLLGGRAVGVGGFMDITDGARKICFLISAAGRHQKFVDGVDQVSFSSARALARGKQVFLASEYYVLEFTDAGWRVIHTLDTPEADQAVAAIQFVLGANE</sequence>
<evidence type="ECO:0000256" key="1">
    <source>
        <dbReference type="ARBA" id="ARBA00007154"/>
    </source>
</evidence>
<dbReference type="PANTHER" id="PTHR43293:SF1">
    <property type="entry name" value="ACETATE COA-TRANSFERASE YDIF"/>
    <property type="match status" value="1"/>
</dbReference>
<dbReference type="PIRSF" id="PIRSF000858">
    <property type="entry name" value="SCOT-t"/>
    <property type="match status" value="1"/>
</dbReference>
<dbReference type="InterPro" id="IPR037171">
    <property type="entry name" value="NagB/RpiA_transferase-like"/>
</dbReference>
<evidence type="ECO:0000256" key="2">
    <source>
        <dbReference type="ARBA" id="ARBA00022679"/>
    </source>
</evidence>
<dbReference type="GO" id="GO:0046952">
    <property type="term" value="P:ketone body catabolic process"/>
    <property type="evidence" value="ECO:0007669"/>
    <property type="project" value="InterPro"/>
</dbReference>
<dbReference type="SUPFAM" id="SSF100950">
    <property type="entry name" value="NagB/RpiA/CoA transferase-like"/>
    <property type="match status" value="2"/>
</dbReference>
<dbReference type="SMART" id="SM00882">
    <property type="entry name" value="CoA_trans"/>
    <property type="match status" value="1"/>
</dbReference>
<proteinExistence type="inferred from homology"/>
<organism evidence="5 6">
    <name type="scientific">Propioniferax innocua</name>
    <dbReference type="NCBI Taxonomy" id="1753"/>
    <lineage>
        <taxon>Bacteria</taxon>
        <taxon>Bacillati</taxon>
        <taxon>Actinomycetota</taxon>
        <taxon>Actinomycetes</taxon>
        <taxon>Propionibacteriales</taxon>
        <taxon>Propionibacteriaceae</taxon>
        <taxon>Propioniferax</taxon>
    </lineage>
</organism>
<reference evidence="5 6" key="1">
    <citation type="submission" date="2019-06" db="EMBL/GenBank/DDBJ databases">
        <title>Sequencing the genomes of 1000 actinobacteria strains.</title>
        <authorList>
            <person name="Klenk H.-P."/>
        </authorList>
    </citation>
    <scope>NUCLEOTIDE SEQUENCE [LARGE SCALE GENOMIC DNA]</scope>
    <source>
        <strain evidence="5 6">DSM 8251</strain>
    </source>
</reference>
<dbReference type="EMBL" id="VFOR01000001">
    <property type="protein sequence ID" value="TQL63357.1"/>
    <property type="molecule type" value="Genomic_DNA"/>
</dbReference>
<dbReference type="GO" id="GO:0008410">
    <property type="term" value="F:CoA-transferase activity"/>
    <property type="evidence" value="ECO:0007669"/>
    <property type="project" value="InterPro"/>
</dbReference>
<gene>
    <name evidence="5" type="ORF">FB460_1165</name>
</gene>
<dbReference type="Proteomes" id="UP000316196">
    <property type="component" value="Unassembled WGS sequence"/>
</dbReference>
<evidence type="ECO:0000313" key="6">
    <source>
        <dbReference type="Proteomes" id="UP000316196"/>
    </source>
</evidence>
<dbReference type="RefSeq" id="WP_211345846.1">
    <property type="nucleotide sequence ID" value="NZ_BAAAMD010000002.1"/>
</dbReference>
<comment type="similarity">
    <text evidence="1 3">Belongs to the 3-oxoacid CoA-transferase family.</text>
</comment>
<dbReference type="PANTHER" id="PTHR43293">
    <property type="entry name" value="ACETATE COA-TRANSFERASE YDIF"/>
    <property type="match status" value="1"/>
</dbReference>
<protein>
    <submittedName>
        <fullName evidence="5">Propionate CoA-transferase</fullName>
    </submittedName>
</protein>
<dbReference type="InterPro" id="IPR004165">
    <property type="entry name" value="CoA_trans_fam_I"/>
</dbReference>
<accession>A0A542ZSR3</accession>